<organism evidence="1 2">
    <name type="scientific">Symbiodinium microadriaticum</name>
    <name type="common">Dinoflagellate</name>
    <name type="synonym">Zooxanthella microadriatica</name>
    <dbReference type="NCBI Taxonomy" id="2951"/>
    <lineage>
        <taxon>Eukaryota</taxon>
        <taxon>Sar</taxon>
        <taxon>Alveolata</taxon>
        <taxon>Dinophyceae</taxon>
        <taxon>Suessiales</taxon>
        <taxon>Symbiodiniaceae</taxon>
        <taxon>Symbiodinium</taxon>
    </lineage>
</organism>
<name>A0A1Q9CLX2_SYMMI</name>
<dbReference type="Proteomes" id="UP000186817">
    <property type="component" value="Unassembled WGS sequence"/>
</dbReference>
<protein>
    <submittedName>
        <fullName evidence="1">Uncharacterized protein</fullName>
    </submittedName>
</protein>
<evidence type="ECO:0000313" key="1">
    <source>
        <dbReference type="EMBL" id="OLP83912.1"/>
    </source>
</evidence>
<dbReference type="EMBL" id="LSRX01001083">
    <property type="protein sequence ID" value="OLP83912.1"/>
    <property type="molecule type" value="Genomic_DNA"/>
</dbReference>
<accession>A0A1Q9CLX2</accession>
<gene>
    <name evidence="1" type="ORF">AK812_SmicGene35267</name>
</gene>
<keyword evidence="2" id="KW-1185">Reference proteome</keyword>
<comment type="caution">
    <text evidence="1">The sequence shown here is derived from an EMBL/GenBank/DDBJ whole genome shotgun (WGS) entry which is preliminary data.</text>
</comment>
<sequence>MSLATETCIMTTTMTTWSAEAATFVCLLARCQSWSAPSPSHAAAISAYTLRWFALLSLAAASSFTASLMLLPFTGTANVDGELPTLNDILAAKFHKATARSFEFVNDKTTPGIGFVHLLVCDKWVHGSKTEILKAELQPRPQFFKRLRVYSAPACSIDGPLNGLSRAFVFRR</sequence>
<evidence type="ECO:0000313" key="2">
    <source>
        <dbReference type="Proteomes" id="UP000186817"/>
    </source>
</evidence>
<dbReference type="OrthoDB" id="10337904at2759"/>
<dbReference type="AlphaFoldDB" id="A0A1Q9CLX2"/>
<proteinExistence type="predicted"/>
<reference evidence="1 2" key="1">
    <citation type="submission" date="2016-02" db="EMBL/GenBank/DDBJ databases">
        <title>Genome analysis of coral dinoflagellate symbionts highlights evolutionary adaptations to a symbiotic lifestyle.</title>
        <authorList>
            <person name="Aranda M."/>
            <person name="Li Y."/>
            <person name="Liew Y.J."/>
            <person name="Baumgarten S."/>
            <person name="Simakov O."/>
            <person name="Wilson M."/>
            <person name="Piel J."/>
            <person name="Ashoor H."/>
            <person name="Bougouffa S."/>
            <person name="Bajic V.B."/>
            <person name="Ryu T."/>
            <person name="Ravasi T."/>
            <person name="Bayer T."/>
            <person name="Micklem G."/>
            <person name="Kim H."/>
            <person name="Bhak J."/>
            <person name="Lajeunesse T.C."/>
            <person name="Voolstra C.R."/>
        </authorList>
    </citation>
    <scope>NUCLEOTIDE SEQUENCE [LARGE SCALE GENOMIC DNA]</scope>
    <source>
        <strain evidence="1 2">CCMP2467</strain>
    </source>
</reference>